<reference evidence="5" key="1">
    <citation type="submission" date="2017-12" db="EMBL/GenBank/DDBJ databases">
        <title>Sequencing the genomes of 1000 Actinobacteria strains.</title>
        <authorList>
            <person name="Klenk H.-P."/>
        </authorList>
    </citation>
    <scope>NUCLEOTIDE SEQUENCE [LARGE SCALE GENOMIC DNA]</scope>
    <source>
        <strain evidence="5">DSM 44228</strain>
    </source>
</reference>
<dbReference type="EMBL" id="PJNB01000001">
    <property type="protein sequence ID" value="PKW16447.1"/>
    <property type="molecule type" value="Genomic_DNA"/>
</dbReference>
<comment type="caution">
    <text evidence="5">The sequence shown here is derived from an EMBL/GenBank/DDBJ whole genome shotgun (WGS) entry which is preliminary data.</text>
</comment>
<dbReference type="STRING" id="994479.GCA_000194155_07227"/>
<dbReference type="Pfam" id="PF00571">
    <property type="entry name" value="CBS"/>
    <property type="match status" value="2"/>
</dbReference>
<name>A0A2N3Y0K7_SACSN</name>
<dbReference type="InterPro" id="IPR046342">
    <property type="entry name" value="CBS_dom_sf"/>
</dbReference>
<gene>
    <name evidence="5" type="ORF">A8926_4279</name>
</gene>
<dbReference type="AlphaFoldDB" id="A0A2N3Y0K7"/>
<dbReference type="PANTHER" id="PTHR43080">
    <property type="entry name" value="CBS DOMAIN-CONTAINING PROTEIN CBSX3, MITOCHONDRIAL"/>
    <property type="match status" value="1"/>
</dbReference>
<organism evidence="5 6">
    <name type="scientific">Saccharopolyspora spinosa</name>
    <dbReference type="NCBI Taxonomy" id="60894"/>
    <lineage>
        <taxon>Bacteria</taxon>
        <taxon>Bacillati</taxon>
        <taxon>Actinomycetota</taxon>
        <taxon>Actinomycetes</taxon>
        <taxon>Pseudonocardiales</taxon>
        <taxon>Pseudonocardiaceae</taxon>
        <taxon>Saccharopolyspora</taxon>
    </lineage>
</organism>
<evidence type="ECO:0000256" key="1">
    <source>
        <dbReference type="ARBA" id="ARBA00023122"/>
    </source>
</evidence>
<dbReference type="SUPFAM" id="SSF54631">
    <property type="entry name" value="CBS-domain pair"/>
    <property type="match status" value="1"/>
</dbReference>
<keyword evidence="1 2" id="KW-0129">CBS domain</keyword>
<evidence type="ECO:0000256" key="3">
    <source>
        <dbReference type="SAM" id="MobiDB-lite"/>
    </source>
</evidence>
<feature type="domain" description="CBS" evidence="4">
    <location>
        <begin position="79"/>
        <end position="136"/>
    </location>
</feature>
<sequence length="203" mass="21441">MSQLSAMSYTPARLAAKSRDLNALVVTDPTGRPIGVVTEVDILTKLEFHGGADYPPLLAGAHSRSRWHESSAQITADLMITPANTVTADICLGIATHILASQRLRRLCVVDDTSRLIGMLARQDVLRLFLRCDSKIAADIGREVNAAARGPHDVTDGVVTLARRLTSAAPSNASATSPITSRVSSPSTTTSPTTPTPSMITGL</sequence>
<accession>A0A2N3Y0K7</accession>
<evidence type="ECO:0000256" key="2">
    <source>
        <dbReference type="PROSITE-ProRule" id="PRU00703"/>
    </source>
</evidence>
<evidence type="ECO:0000313" key="6">
    <source>
        <dbReference type="Proteomes" id="UP000233786"/>
    </source>
</evidence>
<proteinExistence type="predicted"/>
<dbReference type="PROSITE" id="PS51371">
    <property type="entry name" value="CBS"/>
    <property type="match status" value="1"/>
</dbReference>
<dbReference type="InterPro" id="IPR000644">
    <property type="entry name" value="CBS_dom"/>
</dbReference>
<keyword evidence="6" id="KW-1185">Reference proteome</keyword>
<dbReference type="Proteomes" id="UP000233786">
    <property type="component" value="Unassembled WGS sequence"/>
</dbReference>
<protein>
    <submittedName>
        <fullName evidence="5">CBS domain protein</fullName>
    </submittedName>
</protein>
<evidence type="ECO:0000259" key="4">
    <source>
        <dbReference type="PROSITE" id="PS51371"/>
    </source>
</evidence>
<dbReference type="Gene3D" id="3.10.580.10">
    <property type="entry name" value="CBS-domain"/>
    <property type="match status" value="1"/>
</dbReference>
<dbReference type="PANTHER" id="PTHR43080:SF29">
    <property type="entry name" value="OS02G0818000 PROTEIN"/>
    <property type="match status" value="1"/>
</dbReference>
<dbReference type="InterPro" id="IPR051257">
    <property type="entry name" value="Diverse_CBS-Domain"/>
</dbReference>
<evidence type="ECO:0000313" key="5">
    <source>
        <dbReference type="EMBL" id="PKW16447.1"/>
    </source>
</evidence>
<feature type="region of interest" description="Disordered" evidence="3">
    <location>
        <begin position="169"/>
        <end position="203"/>
    </location>
</feature>